<reference evidence="1 2" key="1">
    <citation type="submission" date="2020-02" db="EMBL/GenBank/DDBJ databases">
        <authorList>
            <person name="Li X.-J."/>
            <person name="Han X.-M."/>
        </authorList>
    </citation>
    <scope>NUCLEOTIDE SEQUENCE [LARGE SCALE GENOMIC DNA]</scope>
    <source>
        <strain evidence="1 2">CCTCC AB 2017055</strain>
    </source>
</reference>
<gene>
    <name evidence="1" type="ORF">G1H10_19170</name>
</gene>
<evidence type="ECO:0000313" key="2">
    <source>
        <dbReference type="Proteomes" id="UP000475214"/>
    </source>
</evidence>
<dbReference type="AlphaFoldDB" id="A0A6L9SCJ9"/>
<protein>
    <submittedName>
        <fullName evidence="1">Uncharacterized protein</fullName>
    </submittedName>
</protein>
<dbReference type="Proteomes" id="UP000475214">
    <property type="component" value="Unassembled WGS sequence"/>
</dbReference>
<proteinExistence type="predicted"/>
<dbReference type="RefSeq" id="WP_163740739.1">
    <property type="nucleotide sequence ID" value="NZ_JAAGOA010000014.1"/>
</dbReference>
<name>A0A6L9SCJ9_9ACTN</name>
<evidence type="ECO:0000313" key="1">
    <source>
        <dbReference type="EMBL" id="NEE02298.1"/>
    </source>
</evidence>
<keyword evidence="2" id="KW-1185">Reference proteome</keyword>
<sequence length="161" mass="17736">MEAAVGDDFYTAADSATFAWSESYVLDSYVDVYRVSRDTAWLDKLVTHVDRMIADADDADGDGYLGWSTARYSPVEVDNGGMETGDPGDSTLPRYWSRFQTTGSNAFRTTDASTGGYAVRIDSDGQAWRKLYQDMNTYEPDTVYVLRVNAKTNGSAAQGRA</sequence>
<organism evidence="1 2">
    <name type="scientific">Phytoactinopolyspora halotolerans</name>
    <dbReference type="NCBI Taxonomy" id="1981512"/>
    <lineage>
        <taxon>Bacteria</taxon>
        <taxon>Bacillati</taxon>
        <taxon>Actinomycetota</taxon>
        <taxon>Actinomycetes</taxon>
        <taxon>Jiangellales</taxon>
        <taxon>Jiangellaceae</taxon>
        <taxon>Phytoactinopolyspora</taxon>
    </lineage>
</organism>
<dbReference type="Gene3D" id="2.60.120.260">
    <property type="entry name" value="Galactose-binding domain-like"/>
    <property type="match status" value="1"/>
</dbReference>
<dbReference type="EMBL" id="JAAGOA010000014">
    <property type="protein sequence ID" value="NEE02298.1"/>
    <property type="molecule type" value="Genomic_DNA"/>
</dbReference>
<comment type="caution">
    <text evidence="1">The sequence shown here is derived from an EMBL/GenBank/DDBJ whole genome shotgun (WGS) entry which is preliminary data.</text>
</comment>
<accession>A0A6L9SCJ9</accession>